<dbReference type="EMBL" id="DF237260">
    <property type="protein sequence ID" value="GAQ86780.1"/>
    <property type="molecule type" value="Genomic_DNA"/>
</dbReference>
<keyword evidence="3" id="KW-1185">Reference proteome</keyword>
<proteinExistence type="predicted"/>
<name>A0A1Y1I757_KLENI</name>
<gene>
    <name evidence="2" type="ORF">KFL_003110010</name>
</gene>
<reference evidence="2 3" key="1">
    <citation type="journal article" date="2014" name="Nat. Commun.">
        <title>Klebsormidium flaccidum genome reveals primary factors for plant terrestrial adaptation.</title>
        <authorList>
            <person name="Hori K."/>
            <person name="Maruyama F."/>
            <person name="Fujisawa T."/>
            <person name="Togashi T."/>
            <person name="Yamamoto N."/>
            <person name="Seo M."/>
            <person name="Sato S."/>
            <person name="Yamada T."/>
            <person name="Mori H."/>
            <person name="Tajima N."/>
            <person name="Moriyama T."/>
            <person name="Ikeuchi M."/>
            <person name="Watanabe M."/>
            <person name="Wada H."/>
            <person name="Kobayashi K."/>
            <person name="Saito M."/>
            <person name="Masuda T."/>
            <person name="Sasaki-Sekimoto Y."/>
            <person name="Mashiguchi K."/>
            <person name="Awai K."/>
            <person name="Shimojima M."/>
            <person name="Masuda S."/>
            <person name="Iwai M."/>
            <person name="Nobusawa T."/>
            <person name="Narise T."/>
            <person name="Kondo S."/>
            <person name="Saito H."/>
            <person name="Sato R."/>
            <person name="Murakawa M."/>
            <person name="Ihara Y."/>
            <person name="Oshima-Yamada Y."/>
            <person name="Ohtaka K."/>
            <person name="Satoh M."/>
            <person name="Sonobe K."/>
            <person name="Ishii M."/>
            <person name="Ohtani R."/>
            <person name="Kanamori-Sato M."/>
            <person name="Honoki R."/>
            <person name="Miyazaki D."/>
            <person name="Mochizuki H."/>
            <person name="Umetsu J."/>
            <person name="Higashi K."/>
            <person name="Shibata D."/>
            <person name="Kamiya Y."/>
            <person name="Sato N."/>
            <person name="Nakamura Y."/>
            <person name="Tabata S."/>
            <person name="Ida S."/>
            <person name="Kurokawa K."/>
            <person name="Ohta H."/>
        </authorList>
    </citation>
    <scope>NUCLEOTIDE SEQUENCE [LARGE SCALE GENOMIC DNA]</scope>
    <source>
        <strain evidence="2 3">NIES-2285</strain>
    </source>
</reference>
<feature type="compositionally biased region" description="Acidic residues" evidence="1">
    <location>
        <begin position="147"/>
        <end position="156"/>
    </location>
</feature>
<dbReference type="Proteomes" id="UP000054558">
    <property type="component" value="Unassembled WGS sequence"/>
</dbReference>
<protein>
    <submittedName>
        <fullName evidence="2">Uncharacterized protein</fullName>
    </submittedName>
</protein>
<organism evidence="2 3">
    <name type="scientific">Klebsormidium nitens</name>
    <name type="common">Green alga</name>
    <name type="synonym">Ulothrix nitens</name>
    <dbReference type="NCBI Taxonomy" id="105231"/>
    <lineage>
        <taxon>Eukaryota</taxon>
        <taxon>Viridiplantae</taxon>
        <taxon>Streptophyta</taxon>
        <taxon>Klebsormidiophyceae</taxon>
        <taxon>Klebsormidiales</taxon>
        <taxon>Klebsormidiaceae</taxon>
        <taxon>Klebsormidium</taxon>
    </lineage>
</organism>
<feature type="compositionally biased region" description="Basic and acidic residues" evidence="1">
    <location>
        <begin position="222"/>
        <end position="255"/>
    </location>
</feature>
<feature type="region of interest" description="Disordered" evidence="1">
    <location>
        <begin position="51"/>
        <end position="109"/>
    </location>
</feature>
<feature type="compositionally biased region" description="Basic and acidic residues" evidence="1">
    <location>
        <begin position="181"/>
        <end position="193"/>
    </location>
</feature>
<evidence type="ECO:0000313" key="3">
    <source>
        <dbReference type="Proteomes" id="UP000054558"/>
    </source>
</evidence>
<feature type="compositionally biased region" description="Acidic residues" evidence="1">
    <location>
        <begin position="202"/>
        <end position="221"/>
    </location>
</feature>
<evidence type="ECO:0000256" key="1">
    <source>
        <dbReference type="SAM" id="MobiDB-lite"/>
    </source>
</evidence>
<dbReference type="AlphaFoldDB" id="A0A1Y1I757"/>
<evidence type="ECO:0000313" key="2">
    <source>
        <dbReference type="EMBL" id="GAQ86780.1"/>
    </source>
</evidence>
<feature type="region of interest" description="Disordered" evidence="1">
    <location>
        <begin position="134"/>
        <end position="255"/>
    </location>
</feature>
<accession>A0A1Y1I757</accession>
<feature type="non-terminal residue" evidence="2">
    <location>
        <position position="255"/>
    </location>
</feature>
<sequence>MHEFKLGLSFEAEEEFRKHLDNAGDKLMEGPSDEIARQTLYKGPFEEFQRRLRAGTEQWNSQAQDGGAPSIRSSGSRKQEAAEAAGQNRGRKRKLSGESAVEEGATSEQTAINLCVAATAINIKTAETEGAIALSSNGDDCQGAGEETFESGEEETTLDREMLEDCPQQVESVHDPGPANQEREIDAGDKGPDGSDSTSSDGGDDCEGADDESSELDDEETPFDKEMLDDRSQPIDSAHDHRLADQEREMGASTM</sequence>